<accession>A0A2T9IWD3</accession>
<dbReference type="CDD" id="cd00093">
    <property type="entry name" value="HTH_XRE"/>
    <property type="match status" value="1"/>
</dbReference>
<sequence length="83" mass="9732">MPSSVFSDAYSQLLSMLLEERMKSGLTQAELAMRLRKSQSYVSKYERGERRIDVIELFEILHAMKADSIRFVIDLQRNIYKSI</sequence>
<reference evidence="2 3" key="1">
    <citation type="submission" date="2018-04" db="EMBL/GenBank/DDBJ databases">
        <title>The genome sequence of Caulobacter sp. 736.</title>
        <authorList>
            <person name="Gao J."/>
            <person name="Sun J."/>
        </authorList>
    </citation>
    <scope>NUCLEOTIDE SEQUENCE [LARGE SCALE GENOMIC DNA]</scope>
    <source>
        <strain evidence="2 3">736</strain>
    </source>
</reference>
<dbReference type="Gene3D" id="1.10.260.40">
    <property type="entry name" value="lambda repressor-like DNA-binding domains"/>
    <property type="match status" value="1"/>
</dbReference>
<protein>
    <submittedName>
        <fullName evidence="2">Transcriptional regulator</fullName>
    </submittedName>
</protein>
<dbReference type="Proteomes" id="UP000244913">
    <property type="component" value="Unassembled WGS sequence"/>
</dbReference>
<evidence type="ECO:0000313" key="3">
    <source>
        <dbReference type="Proteomes" id="UP000244913"/>
    </source>
</evidence>
<organism evidence="2 3">
    <name type="scientific">Caulobacter radicis</name>
    <dbReference type="NCBI Taxonomy" id="2172650"/>
    <lineage>
        <taxon>Bacteria</taxon>
        <taxon>Pseudomonadati</taxon>
        <taxon>Pseudomonadota</taxon>
        <taxon>Alphaproteobacteria</taxon>
        <taxon>Caulobacterales</taxon>
        <taxon>Caulobacteraceae</taxon>
        <taxon>Caulobacter</taxon>
    </lineage>
</organism>
<evidence type="ECO:0000313" key="2">
    <source>
        <dbReference type="EMBL" id="PVM71274.1"/>
    </source>
</evidence>
<dbReference type="AlphaFoldDB" id="A0A2T9IWD3"/>
<dbReference type="Pfam" id="PF01381">
    <property type="entry name" value="HTH_3"/>
    <property type="match status" value="1"/>
</dbReference>
<comment type="caution">
    <text evidence="2">The sequence shown here is derived from an EMBL/GenBank/DDBJ whole genome shotgun (WGS) entry which is preliminary data.</text>
</comment>
<name>A0A2T9IWD3_9CAUL</name>
<keyword evidence="3" id="KW-1185">Reference proteome</keyword>
<evidence type="ECO:0000259" key="1">
    <source>
        <dbReference type="PROSITE" id="PS50943"/>
    </source>
</evidence>
<dbReference type="EMBL" id="QDKP01000066">
    <property type="protein sequence ID" value="PVM71274.1"/>
    <property type="molecule type" value="Genomic_DNA"/>
</dbReference>
<dbReference type="InterPro" id="IPR010982">
    <property type="entry name" value="Lambda_DNA-bd_dom_sf"/>
</dbReference>
<dbReference type="GO" id="GO:0003677">
    <property type="term" value="F:DNA binding"/>
    <property type="evidence" value="ECO:0007669"/>
    <property type="project" value="InterPro"/>
</dbReference>
<gene>
    <name evidence="2" type="ORF">DDF65_23840</name>
</gene>
<dbReference type="SUPFAM" id="SSF47413">
    <property type="entry name" value="lambda repressor-like DNA-binding domains"/>
    <property type="match status" value="1"/>
</dbReference>
<dbReference type="SMART" id="SM00530">
    <property type="entry name" value="HTH_XRE"/>
    <property type="match status" value="1"/>
</dbReference>
<dbReference type="InterPro" id="IPR001387">
    <property type="entry name" value="Cro/C1-type_HTH"/>
</dbReference>
<feature type="domain" description="HTH cro/C1-type" evidence="1">
    <location>
        <begin position="17"/>
        <end position="71"/>
    </location>
</feature>
<dbReference type="PROSITE" id="PS50943">
    <property type="entry name" value="HTH_CROC1"/>
    <property type="match status" value="1"/>
</dbReference>
<proteinExistence type="predicted"/>